<dbReference type="InterPro" id="IPR013783">
    <property type="entry name" value="Ig-like_fold"/>
</dbReference>
<reference evidence="13" key="1">
    <citation type="submission" date="2012-07" db="EMBL/GenBank/DDBJ databases">
        <title>Genome of the Chinese tree shrew, a rising model animal genetically related to primates.</title>
        <authorList>
            <person name="Zhang G."/>
            <person name="Fan Y."/>
            <person name="Yao Y."/>
            <person name="Huang Z."/>
        </authorList>
    </citation>
    <scope>NUCLEOTIDE SEQUENCE [LARGE SCALE GENOMIC DNA]</scope>
</reference>
<dbReference type="PROSITE" id="PS50835">
    <property type="entry name" value="IG_LIKE"/>
    <property type="match status" value="1"/>
</dbReference>
<evidence type="ECO:0000256" key="8">
    <source>
        <dbReference type="ARBA" id="ARBA00023170"/>
    </source>
</evidence>
<dbReference type="PANTHER" id="PTHR25466">
    <property type="entry name" value="T-LYMPHOCYTE ACTIVATION ANTIGEN"/>
    <property type="match status" value="1"/>
</dbReference>
<protein>
    <submittedName>
        <fullName evidence="12">B7 like protein 6</fullName>
    </submittedName>
</protein>
<keyword evidence="3" id="KW-0812">Transmembrane</keyword>
<dbReference type="SMART" id="SM00409">
    <property type="entry name" value="IG"/>
    <property type="match status" value="1"/>
</dbReference>
<dbReference type="STRING" id="246437.L9L6Z4"/>
<dbReference type="InterPro" id="IPR036179">
    <property type="entry name" value="Ig-like_dom_sf"/>
</dbReference>
<feature type="domain" description="Ig-like" evidence="11">
    <location>
        <begin position="1"/>
        <end position="94"/>
    </location>
</feature>
<dbReference type="GO" id="GO:0006955">
    <property type="term" value="P:immune response"/>
    <property type="evidence" value="ECO:0007669"/>
    <property type="project" value="TreeGrafter"/>
</dbReference>
<evidence type="ECO:0000256" key="1">
    <source>
        <dbReference type="ARBA" id="ARBA00004251"/>
    </source>
</evidence>
<keyword evidence="7" id="KW-1015">Disulfide bond</keyword>
<dbReference type="GO" id="GO:0031295">
    <property type="term" value="P:T cell costimulation"/>
    <property type="evidence" value="ECO:0007669"/>
    <property type="project" value="TreeGrafter"/>
</dbReference>
<dbReference type="InterPro" id="IPR007110">
    <property type="entry name" value="Ig-like_dom"/>
</dbReference>
<dbReference type="InterPro" id="IPR003599">
    <property type="entry name" value="Ig_sub"/>
</dbReference>
<keyword evidence="6" id="KW-0472">Membrane</keyword>
<name>L9L6Z4_TUPCH</name>
<dbReference type="Gene3D" id="2.60.40.10">
    <property type="entry name" value="Immunoglobulins"/>
    <property type="match status" value="2"/>
</dbReference>
<dbReference type="eggNOG" id="KOG3866">
    <property type="taxonomic scope" value="Eukaryota"/>
</dbReference>
<dbReference type="InParanoid" id="L9L6Z4"/>
<keyword evidence="10" id="KW-0393">Immunoglobulin domain</keyword>
<reference evidence="13" key="2">
    <citation type="journal article" date="2013" name="Nat. Commun.">
        <title>Genome of the Chinese tree shrew.</title>
        <authorList>
            <person name="Fan Y."/>
            <person name="Huang Z.Y."/>
            <person name="Cao C.C."/>
            <person name="Chen C.S."/>
            <person name="Chen Y.X."/>
            <person name="Fan D.D."/>
            <person name="He J."/>
            <person name="Hou H.L."/>
            <person name="Hu L."/>
            <person name="Hu X.T."/>
            <person name="Jiang X.T."/>
            <person name="Lai R."/>
            <person name="Lang Y.S."/>
            <person name="Liang B."/>
            <person name="Liao S.G."/>
            <person name="Mu D."/>
            <person name="Ma Y.Y."/>
            <person name="Niu Y.Y."/>
            <person name="Sun X.Q."/>
            <person name="Xia J.Q."/>
            <person name="Xiao J."/>
            <person name="Xiong Z.Q."/>
            <person name="Xu L."/>
            <person name="Yang L."/>
            <person name="Zhang Y."/>
            <person name="Zhao W."/>
            <person name="Zhao X.D."/>
            <person name="Zheng Y.T."/>
            <person name="Zhou J.M."/>
            <person name="Zhu Y.B."/>
            <person name="Zhang G.J."/>
            <person name="Wang J."/>
            <person name="Yao Y.G."/>
        </authorList>
    </citation>
    <scope>NUCLEOTIDE SEQUENCE [LARGE SCALE GENOMIC DNA]</scope>
</reference>
<dbReference type="GO" id="GO:0007166">
    <property type="term" value="P:cell surface receptor signaling pathway"/>
    <property type="evidence" value="ECO:0007669"/>
    <property type="project" value="TreeGrafter"/>
</dbReference>
<organism evidence="12 13">
    <name type="scientific">Tupaia chinensis</name>
    <name type="common">Chinese tree shrew</name>
    <name type="synonym">Tupaia belangeri chinensis</name>
    <dbReference type="NCBI Taxonomy" id="246437"/>
    <lineage>
        <taxon>Eukaryota</taxon>
        <taxon>Metazoa</taxon>
        <taxon>Chordata</taxon>
        <taxon>Craniata</taxon>
        <taxon>Vertebrata</taxon>
        <taxon>Euteleostomi</taxon>
        <taxon>Mammalia</taxon>
        <taxon>Eutheria</taxon>
        <taxon>Euarchontoglires</taxon>
        <taxon>Scandentia</taxon>
        <taxon>Tupaiidae</taxon>
        <taxon>Tupaia</taxon>
    </lineage>
</organism>
<keyword evidence="2" id="KW-1003">Cell membrane</keyword>
<dbReference type="EMBL" id="KB320485">
    <property type="protein sequence ID" value="ELW70761.1"/>
    <property type="molecule type" value="Genomic_DNA"/>
</dbReference>
<evidence type="ECO:0000256" key="3">
    <source>
        <dbReference type="ARBA" id="ARBA00022692"/>
    </source>
</evidence>
<evidence type="ECO:0000256" key="10">
    <source>
        <dbReference type="ARBA" id="ARBA00023319"/>
    </source>
</evidence>
<keyword evidence="4" id="KW-0732">Signal</keyword>
<evidence type="ECO:0000256" key="5">
    <source>
        <dbReference type="ARBA" id="ARBA00022989"/>
    </source>
</evidence>
<dbReference type="SUPFAM" id="SSF48726">
    <property type="entry name" value="Immunoglobulin"/>
    <property type="match status" value="2"/>
</dbReference>
<evidence type="ECO:0000256" key="7">
    <source>
        <dbReference type="ARBA" id="ARBA00023157"/>
    </source>
</evidence>
<evidence type="ECO:0000259" key="11">
    <source>
        <dbReference type="PROSITE" id="PS50835"/>
    </source>
</evidence>
<evidence type="ECO:0000256" key="2">
    <source>
        <dbReference type="ARBA" id="ARBA00022475"/>
    </source>
</evidence>
<keyword evidence="5" id="KW-1133">Transmembrane helix</keyword>
<dbReference type="GO" id="GO:0042130">
    <property type="term" value="P:negative regulation of T cell proliferation"/>
    <property type="evidence" value="ECO:0007669"/>
    <property type="project" value="TreeGrafter"/>
</dbReference>
<dbReference type="PANTHER" id="PTHR25466:SF3">
    <property type="entry name" value="PROGRAMMED CELL DEATH 1 LIGAND 1"/>
    <property type="match status" value="1"/>
</dbReference>
<keyword evidence="9" id="KW-0325">Glycoprotein</keyword>
<gene>
    <name evidence="12" type="ORF">TREES_T100011557</name>
</gene>
<proteinExistence type="predicted"/>
<comment type="subcellular location">
    <subcellularLocation>
        <location evidence="1">Cell membrane</location>
        <topology evidence="1">Single-pass type I membrane protein</topology>
    </subcellularLocation>
</comment>
<evidence type="ECO:0000256" key="9">
    <source>
        <dbReference type="ARBA" id="ARBA00023180"/>
    </source>
</evidence>
<dbReference type="GO" id="GO:0071222">
    <property type="term" value="P:cellular response to lipopolysaccharide"/>
    <property type="evidence" value="ECO:0007669"/>
    <property type="project" value="TreeGrafter"/>
</dbReference>
<evidence type="ECO:0000256" key="6">
    <source>
        <dbReference type="ARBA" id="ARBA00023136"/>
    </source>
</evidence>
<dbReference type="GO" id="GO:0009897">
    <property type="term" value="C:external side of plasma membrane"/>
    <property type="evidence" value="ECO:0007669"/>
    <property type="project" value="TreeGrafter"/>
</dbReference>
<dbReference type="Proteomes" id="UP000011518">
    <property type="component" value="Unassembled WGS sequence"/>
</dbReference>
<dbReference type="InterPro" id="IPR051713">
    <property type="entry name" value="T-cell_Activation_Regulation"/>
</dbReference>
<evidence type="ECO:0000256" key="4">
    <source>
        <dbReference type="ARBA" id="ARBA00022729"/>
    </source>
</evidence>
<sequence length="189" mass="21068">MAGNTQTAFLNDNVTIICKIPGSPLLDIKIIGITWFRKSPKSGMEVKLFECFGKHRTVFRPGASVSPVRLKTGDASLQLPDVQLWETGEYRCEVVVTPQKAKGRVWLHVLAHPTSALFPEKPVVKGNEDNHTVGKSSGFYPEAINITWEKWTLMVPHYLEISEGIIDHIIKNEDGIFNITSSSKLKPSL</sequence>
<accession>L9L6Z4</accession>
<keyword evidence="8" id="KW-0675">Receptor</keyword>
<dbReference type="GO" id="GO:0042102">
    <property type="term" value="P:positive regulation of T cell proliferation"/>
    <property type="evidence" value="ECO:0007669"/>
    <property type="project" value="TreeGrafter"/>
</dbReference>
<keyword evidence="13" id="KW-1185">Reference proteome</keyword>
<evidence type="ECO:0000313" key="13">
    <source>
        <dbReference type="Proteomes" id="UP000011518"/>
    </source>
</evidence>
<evidence type="ECO:0000313" key="12">
    <source>
        <dbReference type="EMBL" id="ELW70761.1"/>
    </source>
</evidence>
<dbReference type="AlphaFoldDB" id="L9L6Z4"/>